<evidence type="ECO:0000313" key="2">
    <source>
        <dbReference type="EMBL" id="ORZ37126.1"/>
    </source>
</evidence>
<dbReference type="AlphaFoldDB" id="A0A1Y2HR95"/>
<organism evidence="2 3">
    <name type="scientific">Catenaria anguillulae PL171</name>
    <dbReference type="NCBI Taxonomy" id="765915"/>
    <lineage>
        <taxon>Eukaryota</taxon>
        <taxon>Fungi</taxon>
        <taxon>Fungi incertae sedis</taxon>
        <taxon>Blastocladiomycota</taxon>
        <taxon>Blastocladiomycetes</taxon>
        <taxon>Blastocladiales</taxon>
        <taxon>Catenariaceae</taxon>
        <taxon>Catenaria</taxon>
    </lineage>
</organism>
<sequence length="155" mass="17190">MQHGDDTFLWNGWTQASRQPLWTNNSNNSATPSLSKQPATMNATRPQSPPAKQAQQQQQSQQGQKRPQSPARRECNASLIVPGRNICRGQLMCLLLKPHLHYDVSTPFLGARQGDELCVYNTAFALGSSPPPGPFNLPYAASPIVEEEWWGTYEA</sequence>
<name>A0A1Y2HR95_9FUNG</name>
<protein>
    <submittedName>
        <fullName evidence="2">Uncharacterized protein</fullName>
    </submittedName>
</protein>
<gene>
    <name evidence="2" type="ORF">BCR44DRAFT_1431496</name>
</gene>
<keyword evidence="3" id="KW-1185">Reference proteome</keyword>
<comment type="caution">
    <text evidence="2">The sequence shown here is derived from an EMBL/GenBank/DDBJ whole genome shotgun (WGS) entry which is preliminary data.</text>
</comment>
<feature type="compositionally biased region" description="Low complexity" evidence="1">
    <location>
        <begin position="50"/>
        <end position="70"/>
    </location>
</feature>
<evidence type="ECO:0000256" key="1">
    <source>
        <dbReference type="SAM" id="MobiDB-lite"/>
    </source>
</evidence>
<proteinExistence type="predicted"/>
<feature type="compositionally biased region" description="Polar residues" evidence="1">
    <location>
        <begin position="19"/>
        <end position="44"/>
    </location>
</feature>
<feature type="region of interest" description="Disordered" evidence="1">
    <location>
        <begin position="19"/>
        <end position="75"/>
    </location>
</feature>
<dbReference type="Proteomes" id="UP000193411">
    <property type="component" value="Unassembled WGS sequence"/>
</dbReference>
<dbReference type="EMBL" id="MCFL01000014">
    <property type="protein sequence ID" value="ORZ37126.1"/>
    <property type="molecule type" value="Genomic_DNA"/>
</dbReference>
<reference evidence="2 3" key="1">
    <citation type="submission" date="2016-07" db="EMBL/GenBank/DDBJ databases">
        <title>Pervasive Adenine N6-methylation of Active Genes in Fungi.</title>
        <authorList>
            <consortium name="DOE Joint Genome Institute"/>
            <person name="Mondo S.J."/>
            <person name="Dannebaum R.O."/>
            <person name="Kuo R.C."/>
            <person name="Labutti K."/>
            <person name="Haridas S."/>
            <person name="Kuo A."/>
            <person name="Salamov A."/>
            <person name="Ahrendt S.R."/>
            <person name="Lipzen A."/>
            <person name="Sullivan W."/>
            <person name="Andreopoulos W.B."/>
            <person name="Clum A."/>
            <person name="Lindquist E."/>
            <person name="Daum C."/>
            <person name="Ramamoorthy G.K."/>
            <person name="Gryganskyi A."/>
            <person name="Culley D."/>
            <person name="Magnuson J.K."/>
            <person name="James T.Y."/>
            <person name="O'Malley M.A."/>
            <person name="Stajich J.E."/>
            <person name="Spatafora J.W."/>
            <person name="Visel A."/>
            <person name="Grigoriev I.V."/>
        </authorList>
    </citation>
    <scope>NUCLEOTIDE SEQUENCE [LARGE SCALE GENOMIC DNA]</scope>
    <source>
        <strain evidence="2 3">PL171</strain>
    </source>
</reference>
<evidence type="ECO:0000313" key="3">
    <source>
        <dbReference type="Proteomes" id="UP000193411"/>
    </source>
</evidence>
<accession>A0A1Y2HR95</accession>